<dbReference type="UniPathway" id="UPA00138"/>
<dbReference type="PROSITE" id="PS51440">
    <property type="entry name" value="TIM_2"/>
    <property type="match status" value="1"/>
</dbReference>
<dbReference type="UniPathway" id="UPA00109">
    <property type="reaction ID" value="UER00189"/>
</dbReference>
<evidence type="ECO:0000313" key="4">
    <source>
        <dbReference type="Proteomes" id="UP000293852"/>
    </source>
</evidence>
<dbReference type="CDD" id="cd00311">
    <property type="entry name" value="TIM"/>
    <property type="match status" value="1"/>
</dbReference>
<dbReference type="AlphaFoldDB" id="A0A4Q7M8H2"/>
<accession>A0A4Q7M8H2</accession>
<dbReference type="Pfam" id="PF00121">
    <property type="entry name" value="TIM"/>
    <property type="match status" value="1"/>
</dbReference>
<protein>
    <recommendedName>
        <fullName evidence="2">Triosephosphate isomerase</fullName>
        <ecNumber evidence="2">5.3.1.1</ecNumber>
    </recommendedName>
</protein>
<dbReference type="Proteomes" id="UP000293852">
    <property type="component" value="Unassembled WGS sequence"/>
</dbReference>
<proteinExistence type="inferred from homology"/>
<dbReference type="GO" id="GO:0006094">
    <property type="term" value="P:gluconeogenesis"/>
    <property type="evidence" value="ECO:0007669"/>
    <property type="project" value="UniProtKB-UniPathway"/>
</dbReference>
<dbReference type="GO" id="GO:0046166">
    <property type="term" value="P:glyceraldehyde-3-phosphate biosynthetic process"/>
    <property type="evidence" value="ECO:0007669"/>
    <property type="project" value="TreeGrafter"/>
</dbReference>
<dbReference type="InterPro" id="IPR000652">
    <property type="entry name" value="Triosephosphate_isomerase"/>
</dbReference>
<keyword evidence="4" id="KW-1185">Reference proteome</keyword>
<organism evidence="3 4">
    <name type="scientific">Xylanimonas ulmi</name>
    <dbReference type="NCBI Taxonomy" id="228973"/>
    <lineage>
        <taxon>Bacteria</taxon>
        <taxon>Bacillati</taxon>
        <taxon>Actinomycetota</taxon>
        <taxon>Actinomycetes</taxon>
        <taxon>Micrococcales</taxon>
        <taxon>Promicromonosporaceae</taxon>
        <taxon>Xylanimonas</taxon>
    </lineage>
</organism>
<dbReference type="RefSeq" id="WP_130416403.1">
    <property type="nucleotide sequence ID" value="NZ_SGWX01000001.1"/>
</dbReference>
<dbReference type="InterPro" id="IPR035990">
    <property type="entry name" value="TIM_sf"/>
</dbReference>
<comment type="pathway">
    <text evidence="2">Carbohydrate biosynthesis; gluconeogenesis.</text>
</comment>
<comment type="subcellular location">
    <subcellularLocation>
        <location evidence="2">Cytoplasm</location>
    </subcellularLocation>
</comment>
<keyword evidence="1 2" id="KW-0413">Isomerase</keyword>
<dbReference type="SUPFAM" id="SSF51351">
    <property type="entry name" value="Triosephosphate isomerase (TIM)"/>
    <property type="match status" value="1"/>
</dbReference>
<dbReference type="InterPro" id="IPR013785">
    <property type="entry name" value="Aldolase_TIM"/>
</dbReference>
<evidence type="ECO:0000256" key="1">
    <source>
        <dbReference type="ARBA" id="ARBA00023235"/>
    </source>
</evidence>
<sequence length="254" mass="25440">MTTPLVAVSLKAYLGAAQTRVWLGGVRALADAGRVPADVELAVLPSMPLLPAAVELLSGTHVAWGAQDVAPGSGGAQTGAVTAALLAELGCRFAAVGHAERRSLFRETDADVRAKVARLKADALTPIVCVGEVERIGARAAAVAASDQLAAALAGTEAGEVVVAYEPVWAIGAPQPAGGDHVAAVAHAVRERMQDLGWRGRVLYGGAAGPGTLGALGASVDGLFLGRFAHDLGALAEVLDEARTAAPRAVGAGA</sequence>
<dbReference type="PANTHER" id="PTHR21139:SF2">
    <property type="entry name" value="TRIOSEPHOSPHATE ISOMERASE"/>
    <property type="match status" value="1"/>
</dbReference>
<gene>
    <name evidence="3" type="ORF">EV386_3339</name>
</gene>
<evidence type="ECO:0000256" key="2">
    <source>
        <dbReference type="RuleBase" id="RU363013"/>
    </source>
</evidence>
<dbReference type="Gene3D" id="3.20.20.70">
    <property type="entry name" value="Aldolase class I"/>
    <property type="match status" value="1"/>
</dbReference>
<dbReference type="PANTHER" id="PTHR21139">
    <property type="entry name" value="TRIOSEPHOSPHATE ISOMERASE"/>
    <property type="match status" value="1"/>
</dbReference>
<dbReference type="GO" id="GO:0005829">
    <property type="term" value="C:cytosol"/>
    <property type="evidence" value="ECO:0007669"/>
    <property type="project" value="TreeGrafter"/>
</dbReference>
<name>A0A4Q7M8H2_9MICO</name>
<dbReference type="GO" id="GO:0004807">
    <property type="term" value="F:triose-phosphate isomerase activity"/>
    <property type="evidence" value="ECO:0007669"/>
    <property type="project" value="UniProtKB-EC"/>
</dbReference>
<dbReference type="OrthoDB" id="9809429at2"/>
<evidence type="ECO:0000313" key="3">
    <source>
        <dbReference type="EMBL" id="RZS62982.1"/>
    </source>
</evidence>
<dbReference type="GO" id="GO:0006096">
    <property type="term" value="P:glycolytic process"/>
    <property type="evidence" value="ECO:0007669"/>
    <property type="project" value="UniProtKB-UniPathway"/>
</dbReference>
<dbReference type="EC" id="5.3.1.1" evidence="2"/>
<comment type="pathway">
    <text evidence="2">Carbohydrate degradation; glycolysis; D-glyceraldehyde 3-phosphate from glycerone phosphate: step 1/1.</text>
</comment>
<keyword evidence="2" id="KW-0324">Glycolysis</keyword>
<comment type="caution">
    <text evidence="3">The sequence shown here is derived from an EMBL/GenBank/DDBJ whole genome shotgun (WGS) entry which is preliminary data.</text>
</comment>
<dbReference type="EMBL" id="SGWX01000001">
    <property type="protein sequence ID" value="RZS62982.1"/>
    <property type="molecule type" value="Genomic_DNA"/>
</dbReference>
<comment type="similarity">
    <text evidence="2">Belongs to the triosephosphate isomerase family.</text>
</comment>
<keyword evidence="2" id="KW-0312">Gluconeogenesis</keyword>
<keyword evidence="2" id="KW-0963">Cytoplasm</keyword>
<comment type="subunit">
    <text evidence="2">Homodimer.</text>
</comment>
<reference evidence="3 4" key="1">
    <citation type="submission" date="2019-02" db="EMBL/GenBank/DDBJ databases">
        <title>Sequencing the genomes of 1000 actinobacteria strains.</title>
        <authorList>
            <person name="Klenk H.-P."/>
        </authorList>
    </citation>
    <scope>NUCLEOTIDE SEQUENCE [LARGE SCALE GENOMIC DNA]</scope>
    <source>
        <strain evidence="3 4">DSM 16932</strain>
    </source>
</reference>
<dbReference type="GO" id="GO:0019563">
    <property type="term" value="P:glycerol catabolic process"/>
    <property type="evidence" value="ECO:0007669"/>
    <property type="project" value="TreeGrafter"/>
</dbReference>
<comment type="catalytic activity">
    <reaction evidence="2">
        <text>D-glyceraldehyde 3-phosphate = dihydroxyacetone phosphate</text>
        <dbReference type="Rhea" id="RHEA:18585"/>
        <dbReference type="ChEBI" id="CHEBI:57642"/>
        <dbReference type="ChEBI" id="CHEBI:59776"/>
        <dbReference type="EC" id="5.3.1.1"/>
    </reaction>
</comment>